<feature type="transmembrane region" description="Helical" evidence="2">
    <location>
        <begin position="202"/>
        <end position="228"/>
    </location>
</feature>
<dbReference type="InterPro" id="IPR013099">
    <property type="entry name" value="K_chnl_dom"/>
</dbReference>
<name>A0A7D5K8N7_9EURY</name>
<evidence type="ECO:0000256" key="2">
    <source>
        <dbReference type="SAM" id="Phobius"/>
    </source>
</evidence>
<dbReference type="SUPFAM" id="SSF81324">
    <property type="entry name" value="Voltage-gated potassium channels"/>
    <property type="match status" value="1"/>
</dbReference>
<evidence type="ECO:0000259" key="3">
    <source>
        <dbReference type="PROSITE" id="PS51201"/>
    </source>
</evidence>
<organism evidence="4 5">
    <name type="scientific">Natrinema halophilum</name>
    <dbReference type="NCBI Taxonomy" id="1699371"/>
    <lineage>
        <taxon>Archaea</taxon>
        <taxon>Methanobacteriati</taxon>
        <taxon>Methanobacteriota</taxon>
        <taxon>Stenosarchaea group</taxon>
        <taxon>Halobacteria</taxon>
        <taxon>Halobacteriales</taxon>
        <taxon>Natrialbaceae</taxon>
        <taxon>Natrinema</taxon>
    </lineage>
</organism>
<dbReference type="Pfam" id="PF07885">
    <property type="entry name" value="Ion_trans_2"/>
    <property type="match status" value="1"/>
</dbReference>
<keyword evidence="2" id="KW-0812">Transmembrane</keyword>
<proteinExistence type="predicted"/>
<dbReference type="RefSeq" id="WP_179263826.1">
    <property type="nucleotide sequence ID" value="NZ_CP058601.1"/>
</dbReference>
<accession>A0A7D5K8N7</accession>
<dbReference type="AlphaFoldDB" id="A0A7D5K8N7"/>
<dbReference type="InterPro" id="IPR003148">
    <property type="entry name" value="RCK_N"/>
</dbReference>
<evidence type="ECO:0000313" key="5">
    <source>
        <dbReference type="Proteomes" id="UP000509241"/>
    </source>
</evidence>
<feature type="transmembrane region" description="Helical" evidence="2">
    <location>
        <begin position="87"/>
        <end position="105"/>
    </location>
</feature>
<feature type="transmembrane region" description="Helical" evidence="2">
    <location>
        <begin position="59"/>
        <end position="80"/>
    </location>
</feature>
<reference evidence="4 5" key="1">
    <citation type="submission" date="2020-07" db="EMBL/GenBank/DDBJ databases">
        <authorList>
            <person name="Cui H."/>
        </authorList>
    </citation>
    <scope>NUCLEOTIDE SEQUENCE [LARGE SCALE GENOMIC DNA]</scope>
    <source>
        <strain evidence="4 5">YPL8</strain>
    </source>
</reference>
<dbReference type="SUPFAM" id="SSF51735">
    <property type="entry name" value="NAD(P)-binding Rossmann-fold domains"/>
    <property type="match status" value="1"/>
</dbReference>
<feature type="domain" description="RCK N-terminal" evidence="3">
    <location>
        <begin position="248"/>
        <end position="365"/>
    </location>
</feature>
<dbReference type="GeneID" id="56035546"/>
<evidence type="ECO:0000313" key="4">
    <source>
        <dbReference type="EMBL" id="QLG50883.1"/>
    </source>
</evidence>
<dbReference type="Pfam" id="PF02254">
    <property type="entry name" value="TrkA_N"/>
    <property type="match status" value="1"/>
</dbReference>
<feature type="transmembrane region" description="Helical" evidence="2">
    <location>
        <begin position="111"/>
        <end position="129"/>
    </location>
</feature>
<keyword evidence="2" id="KW-1133">Transmembrane helix</keyword>
<dbReference type="PANTHER" id="PTHR43833">
    <property type="entry name" value="POTASSIUM CHANNEL PROTEIN 2-RELATED-RELATED"/>
    <property type="match status" value="1"/>
</dbReference>
<keyword evidence="2" id="KW-0472">Membrane</keyword>
<dbReference type="InterPro" id="IPR050721">
    <property type="entry name" value="Trk_Ktr_HKT_K-transport"/>
</dbReference>
<dbReference type="Gene3D" id="3.40.50.720">
    <property type="entry name" value="NAD(P)-binding Rossmann-like Domain"/>
    <property type="match status" value="1"/>
</dbReference>
<evidence type="ECO:0000256" key="1">
    <source>
        <dbReference type="ARBA" id="ARBA00004651"/>
    </source>
</evidence>
<dbReference type="KEGG" id="haly:HYG82_19605"/>
<sequence length="394" mass="42001">MVGDRSLRERLPENWRRVLTTQMAVGLVLLVALLSVATAVLNIWNPNPGPLHRYVPEAIQSAAAFTGALTGFTMVGSALALRRGLRVGWWATLLLLPLTAAQGLLQSSQYSLPLVALSVVSIPFLLLTYDRFDKSLSLTTTQIAAGAALVGVQLYGTIGGYALRDHFDGINDILDAFYFTLITSSTVGYGDVTPNPESVQGLLFTMSVLVLGVASFGIAIGALVGPLIQDRISKTLGKMTESQLQLLDEHILVLGYGELTEPIVDELADSGRKFVVVTTDREAATALSERGIAVVIGDPSDEEPLRRAKIDRAAAILVATNHDAEDALTVLTARQLAADTRIVAAATDRENVKKLERAGADTVISPAQLGGHLLVQSALGRDETGVVDRILESE</sequence>
<comment type="subcellular location">
    <subcellularLocation>
        <location evidence="1">Cell membrane</location>
        <topology evidence="1">Multi-pass membrane protein</topology>
    </subcellularLocation>
</comment>
<feature type="transmembrane region" description="Helical" evidence="2">
    <location>
        <begin position="21"/>
        <end position="44"/>
    </location>
</feature>
<dbReference type="GO" id="GO:0006813">
    <property type="term" value="P:potassium ion transport"/>
    <property type="evidence" value="ECO:0007669"/>
    <property type="project" value="InterPro"/>
</dbReference>
<feature type="transmembrane region" description="Helical" evidence="2">
    <location>
        <begin position="141"/>
        <end position="163"/>
    </location>
</feature>
<dbReference type="GO" id="GO:0005886">
    <property type="term" value="C:plasma membrane"/>
    <property type="evidence" value="ECO:0007669"/>
    <property type="project" value="UniProtKB-SubCell"/>
</dbReference>
<dbReference type="PANTHER" id="PTHR43833:SF9">
    <property type="entry name" value="POTASSIUM CHANNEL PROTEIN YUGO-RELATED"/>
    <property type="match status" value="1"/>
</dbReference>
<dbReference type="Gene3D" id="1.10.287.70">
    <property type="match status" value="1"/>
</dbReference>
<gene>
    <name evidence="4" type="ORF">HYG82_19605</name>
</gene>
<protein>
    <submittedName>
        <fullName evidence="4">NAD-binding protein</fullName>
    </submittedName>
</protein>
<dbReference type="EMBL" id="CP058601">
    <property type="protein sequence ID" value="QLG50883.1"/>
    <property type="molecule type" value="Genomic_DNA"/>
</dbReference>
<dbReference type="Proteomes" id="UP000509241">
    <property type="component" value="Chromosome"/>
</dbReference>
<dbReference type="OrthoDB" id="56871at2157"/>
<keyword evidence="5" id="KW-1185">Reference proteome</keyword>
<dbReference type="InterPro" id="IPR036291">
    <property type="entry name" value="NAD(P)-bd_dom_sf"/>
</dbReference>
<dbReference type="PROSITE" id="PS51201">
    <property type="entry name" value="RCK_N"/>
    <property type="match status" value="1"/>
</dbReference>